<dbReference type="InterPro" id="IPR029058">
    <property type="entry name" value="AB_hydrolase_fold"/>
</dbReference>
<dbReference type="PRINTS" id="PR00111">
    <property type="entry name" value="ABHYDROLASE"/>
</dbReference>
<dbReference type="SUPFAM" id="SSF53474">
    <property type="entry name" value="alpha/beta-Hydrolases"/>
    <property type="match status" value="1"/>
</dbReference>
<accession>A0A8B8UNL1</accession>
<dbReference type="RefSeq" id="XP_033765370.1">
    <property type="nucleotide sequence ID" value="XM_033909479.1"/>
</dbReference>
<evidence type="ECO:0000259" key="1">
    <source>
        <dbReference type="Pfam" id="PF00561"/>
    </source>
</evidence>
<dbReference type="PANTHER" id="PTHR42886:SF23">
    <property type="entry name" value="1-ACYLGLYCEROL-3-PHOSPHATE O-ACYLTRANSFERASE ICT1-RELATED"/>
    <property type="match status" value="1"/>
</dbReference>
<sequence length="456" mass="53227">MKNGLSIKRYLVHSGGLSKQTMYIYKRCKWSRAFHSNRYLLEDKRREKSLQRKILERILRPKEENAVKKSGFKLWSSHLNNSRRTYERLEELQKHIMEQVHVEGSKKNDKLFDEINQWHFQNENTSTVLTPTLLIHGYAASSMSFFRNYPGLSKHIRNLYSIDMPASGLSSIPSLEINTTTPLPLDIKFIGRNKFRVPYTINASHHKFVIQMYEDFYLDRIEQWRIDNKLGKINIVGHSFGGYLSFKYAVKYPESVDKLCLVSPLGVERNIWSVNNNFHSNTLYTIDFEDPSSKFYSKRNLIPKYLFEQQFQILRMMGPLGAKLCWNYIMAAYSRVPSMAYKEYIFELFYGKGGMPAVTTDIFKGLFSRCILAKDPLMDSLHYLNLRKLFIVYGQYDWMNKKAGMLMVKELNNLGNCLEGASYSEIPSSGHNLFLDNPQSFNQSIVSFLSEEPKLP</sequence>
<reference evidence="2" key="2">
    <citation type="submission" date="2020-01" db="EMBL/GenBank/DDBJ databases">
        <title>Population-level Yeast Reference Genomes.</title>
        <authorList>
            <person name="Yue J.-X."/>
        </authorList>
    </citation>
    <scope>NUCLEOTIDE SEQUENCE</scope>
    <source>
        <strain evidence="2">CBS432</strain>
    </source>
</reference>
<reference evidence="2" key="1">
    <citation type="journal article" date="2017" name="Nat. Genet.">
        <title>Contrasting evolutionary genome dynamics between domesticated and wild yeasts.</title>
        <authorList>
            <person name="Yue J.X."/>
            <person name="Li J."/>
            <person name="Aigrain L."/>
            <person name="Hallin J."/>
            <person name="Persson K."/>
            <person name="Oliver K."/>
            <person name="Bergstrom A."/>
            <person name="Coupland P."/>
            <person name="Warringer J."/>
            <person name="Lagomarsino M.C."/>
            <person name="Fischer G."/>
            <person name="Durbin R."/>
            <person name="Liti G."/>
        </authorList>
    </citation>
    <scope>NUCLEOTIDE SEQUENCE</scope>
    <source>
        <strain evidence="2">CBS432</strain>
    </source>
</reference>
<dbReference type="PANTHER" id="PTHR42886">
    <property type="entry name" value="RE40534P-RELATED"/>
    <property type="match status" value="1"/>
</dbReference>
<feature type="domain" description="AB hydrolase-1" evidence="1">
    <location>
        <begin position="133"/>
        <end position="273"/>
    </location>
</feature>
<protein>
    <submittedName>
        <fullName evidence="2">Alpha/beta hydrolase family protein</fullName>
    </submittedName>
</protein>
<reference evidence="2" key="3">
    <citation type="submission" date="2025-07" db="EMBL/GenBank/DDBJ databases">
        <authorList>
            <consortium name="NCBI Genome Project"/>
        </authorList>
    </citation>
    <scope>NUCLEOTIDE SEQUENCE</scope>
    <source>
        <strain evidence="2">CBS432</strain>
    </source>
</reference>
<dbReference type="GO" id="GO:0005743">
    <property type="term" value="C:mitochondrial inner membrane"/>
    <property type="evidence" value="ECO:0007669"/>
    <property type="project" value="TreeGrafter"/>
</dbReference>
<dbReference type="OrthoDB" id="7457040at2759"/>
<evidence type="ECO:0000313" key="2">
    <source>
        <dbReference type="RefSeq" id="XP_033765370.1"/>
    </source>
</evidence>
<proteinExistence type="predicted"/>
<dbReference type="GO" id="GO:0004623">
    <property type="term" value="F:phospholipase A2 activity"/>
    <property type="evidence" value="ECO:0007669"/>
    <property type="project" value="TreeGrafter"/>
</dbReference>
<organism evidence="2">
    <name type="scientific">Saccharomyces paradoxus</name>
    <name type="common">Yeast</name>
    <name type="synonym">Saccharomyces douglasii</name>
    <dbReference type="NCBI Taxonomy" id="27291"/>
    <lineage>
        <taxon>Eukaryota</taxon>
        <taxon>Fungi</taxon>
        <taxon>Dikarya</taxon>
        <taxon>Ascomycota</taxon>
        <taxon>Saccharomycotina</taxon>
        <taxon>Saccharomycetes</taxon>
        <taxon>Saccharomycetales</taxon>
        <taxon>Saccharomycetaceae</taxon>
        <taxon>Saccharomyces</taxon>
    </lineage>
</organism>
<dbReference type="GO" id="GO:0042171">
    <property type="term" value="F:lysophosphatidic acid acyltransferase activity"/>
    <property type="evidence" value="ECO:0007669"/>
    <property type="project" value="TreeGrafter"/>
</dbReference>
<keyword evidence="2" id="KW-0378">Hydrolase</keyword>
<dbReference type="Gene3D" id="3.40.50.1820">
    <property type="entry name" value="alpha/beta hydrolase"/>
    <property type="match status" value="1"/>
</dbReference>
<dbReference type="GO" id="GO:0006654">
    <property type="term" value="P:phosphatidic acid biosynthetic process"/>
    <property type="evidence" value="ECO:0007669"/>
    <property type="project" value="TreeGrafter"/>
</dbReference>
<dbReference type="Pfam" id="PF00561">
    <property type="entry name" value="Abhydrolase_1"/>
    <property type="match status" value="1"/>
</dbReference>
<dbReference type="AlphaFoldDB" id="A0A8B8UNL1"/>
<dbReference type="KEGG" id="spao:SPAR_D03370"/>
<reference evidence="2" key="4">
    <citation type="submission" date="2025-08" db="UniProtKB">
        <authorList>
            <consortium name="RefSeq"/>
        </authorList>
    </citation>
    <scope>IDENTIFICATION</scope>
    <source>
        <strain evidence="2">CBS432</strain>
    </source>
</reference>
<dbReference type="InterPro" id="IPR000073">
    <property type="entry name" value="AB_hydrolase_1"/>
</dbReference>
<name>A0A8B8UNL1_SACPA</name>
<dbReference type="GO" id="GO:0055088">
    <property type="term" value="P:lipid homeostasis"/>
    <property type="evidence" value="ECO:0007669"/>
    <property type="project" value="TreeGrafter"/>
</dbReference>
<gene>
    <name evidence="2" type="primary">ECM18</name>
    <name evidence="2" type="ORF">SPAR_D03370</name>
</gene>
<dbReference type="VEuPathDB" id="FungiDB:SPAR_D03370"/>
<dbReference type="GeneID" id="54629584"/>
<dbReference type="GO" id="GO:0035965">
    <property type="term" value="P:cardiolipin acyl-chain remodeling"/>
    <property type="evidence" value="ECO:0007669"/>
    <property type="project" value="TreeGrafter"/>
</dbReference>